<dbReference type="RefSeq" id="WP_273631579.1">
    <property type="nucleotide sequence ID" value="NZ_CP117167.1"/>
</dbReference>
<accession>A0ABY7TAN5</accession>
<reference evidence="1 2" key="1">
    <citation type="submission" date="2023-02" db="EMBL/GenBank/DDBJ databases">
        <title>Genome sequence of Mucilaginibacter jinjuensis strain KACC 16571.</title>
        <authorList>
            <person name="Kim S."/>
            <person name="Heo J."/>
            <person name="Kwon S.-W."/>
        </authorList>
    </citation>
    <scope>NUCLEOTIDE SEQUENCE [LARGE SCALE GENOMIC DNA]</scope>
    <source>
        <strain evidence="1 2">KACC 16571</strain>
    </source>
</reference>
<keyword evidence="2" id="KW-1185">Reference proteome</keyword>
<protein>
    <submittedName>
        <fullName evidence="1">Uncharacterized protein</fullName>
    </submittedName>
</protein>
<evidence type="ECO:0000313" key="1">
    <source>
        <dbReference type="EMBL" id="WCT13294.1"/>
    </source>
</evidence>
<name>A0ABY7TAN5_9SPHI</name>
<gene>
    <name evidence="1" type="ORF">PQO05_05030</name>
</gene>
<evidence type="ECO:0000313" key="2">
    <source>
        <dbReference type="Proteomes" id="UP001216139"/>
    </source>
</evidence>
<proteinExistence type="predicted"/>
<organism evidence="1 2">
    <name type="scientific">Mucilaginibacter jinjuensis</name>
    <dbReference type="NCBI Taxonomy" id="1176721"/>
    <lineage>
        <taxon>Bacteria</taxon>
        <taxon>Pseudomonadati</taxon>
        <taxon>Bacteroidota</taxon>
        <taxon>Sphingobacteriia</taxon>
        <taxon>Sphingobacteriales</taxon>
        <taxon>Sphingobacteriaceae</taxon>
        <taxon>Mucilaginibacter</taxon>
    </lineage>
</organism>
<dbReference type="EMBL" id="CP117167">
    <property type="protein sequence ID" value="WCT13294.1"/>
    <property type="molecule type" value="Genomic_DNA"/>
</dbReference>
<dbReference type="Proteomes" id="UP001216139">
    <property type="component" value="Chromosome"/>
</dbReference>
<sequence length="143" mass="16304">MEKRFTYSIQPLLSQKEGSISGPMSPMEFAKKVALNVGFKFNRLARLWFADERINQSHEDGGLTGHDTLIIGAVYTNDIWLSLWVESGVRAVAIAMAYRSDGSIDFTDLYRQQHYVCKLKEQHVKDIFQSVFDDPTQINIKTA</sequence>